<evidence type="ECO:0000313" key="1">
    <source>
        <dbReference type="EMBL" id="TGZ50966.1"/>
    </source>
</evidence>
<name>A0A4S2KNM5_9HYME</name>
<proteinExistence type="predicted"/>
<protein>
    <submittedName>
        <fullName evidence="1">Uncharacterized protein</fullName>
    </submittedName>
</protein>
<gene>
    <name evidence="1" type="ORF">DBV15_07328</name>
</gene>
<accession>A0A4S2KNM5</accession>
<dbReference type="AlphaFoldDB" id="A0A4S2KNM5"/>
<evidence type="ECO:0000313" key="2">
    <source>
        <dbReference type="Proteomes" id="UP000310200"/>
    </source>
</evidence>
<sequence length="141" mass="14645">MAAVTVAATAKEDTAVATMDMDTIITVVVGTEVTAAATTTVDTMDTAMAVVITTVATVAGAVAHAVKEVQATVASKGVVVRARGTNPINKGTLLIYDRDANRIVTAGNASRGFRLQSQYYNSSNHSIQYTSTSAFRDTGLE</sequence>
<dbReference type="EMBL" id="QBLH01001804">
    <property type="protein sequence ID" value="TGZ50966.1"/>
    <property type="molecule type" value="Genomic_DNA"/>
</dbReference>
<comment type="caution">
    <text evidence="1">The sequence shown here is derived from an EMBL/GenBank/DDBJ whole genome shotgun (WGS) entry which is preliminary data.</text>
</comment>
<organism evidence="1 2">
    <name type="scientific">Temnothorax longispinosus</name>
    <dbReference type="NCBI Taxonomy" id="300112"/>
    <lineage>
        <taxon>Eukaryota</taxon>
        <taxon>Metazoa</taxon>
        <taxon>Ecdysozoa</taxon>
        <taxon>Arthropoda</taxon>
        <taxon>Hexapoda</taxon>
        <taxon>Insecta</taxon>
        <taxon>Pterygota</taxon>
        <taxon>Neoptera</taxon>
        <taxon>Endopterygota</taxon>
        <taxon>Hymenoptera</taxon>
        <taxon>Apocrita</taxon>
        <taxon>Aculeata</taxon>
        <taxon>Formicoidea</taxon>
        <taxon>Formicidae</taxon>
        <taxon>Myrmicinae</taxon>
        <taxon>Temnothorax</taxon>
    </lineage>
</organism>
<dbReference type="Proteomes" id="UP000310200">
    <property type="component" value="Unassembled WGS sequence"/>
</dbReference>
<keyword evidence="2" id="KW-1185">Reference proteome</keyword>
<reference evidence="1 2" key="1">
    <citation type="journal article" date="2019" name="Philos. Trans. R. Soc. Lond., B, Biol. Sci.">
        <title>Ant behaviour and brain gene expression of defending hosts depend on the ecological success of the intruding social parasite.</title>
        <authorList>
            <person name="Kaur R."/>
            <person name="Stoldt M."/>
            <person name="Jongepier E."/>
            <person name="Feldmeyer B."/>
            <person name="Menzel F."/>
            <person name="Bornberg-Bauer E."/>
            <person name="Foitzik S."/>
        </authorList>
    </citation>
    <scope>NUCLEOTIDE SEQUENCE [LARGE SCALE GENOMIC DNA]</scope>
    <source>
        <tissue evidence="1">Whole body</tissue>
    </source>
</reference>